<evidence type="ECO:0008006" key="2">
    <source>
        <dbReference type="Google" id="ProtNLM"/>
    </source>
</evidence>
<reference evidence="1" key="2">
    <citation type="journal article" date="2017" name="J. Med. Entomol.">
        <title>Transcriptome Analysis of the Triatoma infestans (Hemiptera: Reduviidae) Integument.</title>
        <authorList>
            <person name="Calderon-Fernandez G.M."/>
            <person name="Moriconi D.E."/>
            <person name="Dulbecco A.B."/>
            <person name="Juarez M.P."/>
        </authorList>
    </citation>
    <scope>NUCLEOTIDE SEQUENCE</scope>
    <source>
        <strain evidence="1">Int1</strain>
        <tissue evidence="1">Integument</tissue>
    </source>
</reference>
<accession>A0A170XT83</accession>
<reference evidence="1" key="1">
    <citation type="submission" date="2016-04" db="EMBL/GenBank/DDBJ databases">
        <authorList>
            <person name="Calderon-Fernandez G.M.Sr."/>
        </authorList>
    </citation>
    <scope>NUCLEOTIDE SEQUENCE</scope>
    <source>
        <strain evidence="1">Int1</strain>
        <tissue evidence="1">Integument</tissue>
    </source>
</reference>
<protein>
    <recommendedName>
        <fullName evidence="2">C2H2-type domain-containing protein</fullName>
    </recommendedName>
</protein>
<dbReference type="EMBL" id="GEMB01004062">
    <property type="protein sequence ID" value="JAR99199.1"/>
    <property type="molecule type" value="Transcribed_RNA"/>
</dbReference>
<dbReference type="AlphaFoldDB" id="A0A170XT83"/>
<dbReference type="SUPFAM" id="SSF57667">
    <property type="entry name" value="beta-beta-alpha zinc fingers"/>
    <property type="match status" value="1"/>
</dbReference>
<dbReference type="InterPro" id="IPR036236">
    <property type="entry name" value="Znf_C2H2_sf"/>
</dbReference>
<name>A0A170XT83_TRIIF</name>
<proteinExistence type="predicted"/>
<evidence type="ECO:0000313" key="1">
    <source>
        <dbReference type="EMBL" id="JAR99199.1"/>
    </source>
</evidence>
<sequence>MRIHMGTHSGEKPCKCSKCDYCYL</sequence>
<dbReference type="Gene3D" id="3.30.160.60">
    <property type="entry name" value="Classic Zinc Finger"/>
    <property type="match status" value="1"/>
</dbReference>
<organism evidence="1">
    <name type="scientific">Triatoma infestans</name>
    <name type="common">Assassin bug</name>
    <dbReference type="NCBI Taxonomy" id="30076"/>
    <lineage>
        <taxon>Eukaryota</taxon>
        <taxon>Metazoa</taxon>
        <taxon>Ecdysozoa</taxon>
        <taxon>Arthropoda</taxon>
        <taxon>Hexapoda</taxon>
        <taxon>Insecta</taxon>
        <taxon>Pterygota</taxon>
        <taxon>Neoptera</taxon>
        <taxon>Paraneoptera</taxon>
        <taxon>Hemiptera</taxon>
        <taxon>Heteroptera</taxon>
        <taxon>Panheteroptera</taxon>
        <taxon>Cimicomorpha</taxon>
        <taxon>Reduviidae</taxon>
        <taxon>Triatominae</taxon>
        <taxon>Triatoma</taxon>
    </lineage>
</organism>